<dbReference type="STRING" id="444597.BST26_00780"/>
<keyword evidence="2" id="KW-1185">Reference proteome</keyword>
<evidence type="ECO:0000313" key="1">
    <source>
        <dbReference type="EMBL" id="ORA74143.1"/>
    </source>
</evidence>
<proteinExistence type="predicted"/>
<evidence type="ECO:0000313" key="2">
    <source>
        <dbReference type="Proteomes" id="UP000192801"/>
    </source>
</evidence>
<accession>A0A1X0DP22</accession>
<dbReference type="Gene3D" id="1.25.40.10">
    <property type="entry name" value="Tetratricopeptide repeat domain"/>
    <property type="match status" value="1"/>
</dbReference>
<comment type="caution">
    <text evidence="1">The sequence shown here is derived from an EMBL/GenBank/DDBJ whole genome shotgun (WGS) entry which is preliminary data.</text>
</comment>
<protein>
    <submittedName>
        <fullName evidence="1">Uncharacterized protein</fullName>
    </submittedName>
</protein>
<name>A0A1X0DP22_9MYCO</name>
<gene>
    <name evidence="1" type="ORF">BST26_00780</name>
</gene>
<organism evidence="1 2">
    <name type="scientific">Mycolicibacterium insubricum</name>
    <dbReference type="NCBI Taxonomy" id="444597"/>
    <lineage>
        <taxon>Bacteria</taxon>
        <taxon>Bacillati</taxon>
        <taxon>Actinomycetota</taxon>
        <taxon>Actinomycetes</taxon>
        <taxon>Mycobacteriales</taxon>
        <taxon>Mycobacteriaceae</taxon>
        <taxon>Mycolicibacterium</taxon>
    </lineage>
</organism>
<sequence length="320" mass="34110">MTTSAQSRDDVRRGLTAAARTAHAAGDWQGSYAGFTAASSLGPLDTEDLAALAIAARRLGRLAESTRLAELVFTRYARRDPVLAGEQATELALAWLTRGDRVSARGWIQRARALTDGAGPGSGYLAYLEVSILADEHRVDDATAGTDELAALDDLLANPAVRALTLVARGRLALADDRADAGHRLLAQALAGADDPRVPIEWAGEVYGTALRHLRRDGELATSARGADAMDRWCERLGLGGLYRGWASHARGVVAVRTGAHRRAVEALSAALCEYRVLQPHRDVADAYEWRMMAHRSLGDSAAAEADSATAAAIRRLLGE</sequence>
<dbReference type="InterPro" id="IPR011990">
    <property type="entry name" value="TPR-like_helical_dom_sf"/>
</dbReference>
<dbReference type="RefSeq" id="WP_083028898.1">
    <property type="nucleotide sequence ID" value="NZ_AP022618.1"/>
</dbReference>
<dbReference type="AlphaFoldDB" id="A0A1X0DP22"/>
<dbReference type="OrthoDB" id="27092at2"/>
<reference evidence="1 2" key="1">
    <citation type="submission" date="2016-12" db="EMBL/GenBank/DDBJ databases">
        <title>The new phylogeny of genus Mycobacterium.</title>
        <authorList>
            <person name="Tortoli E."/>
            <person name="Trovato A."/>
            <person name="Cirillo D.M."/>
        </authorList>
    </citation>
    <scope>NUCLEOTIDE SEQUENCE [LARGE SCALE GENOMIC DNA]</scope>
    <source>
        <strain evidence="1 2">DSM 45130</strain>
    </source>
</reference>
<dbReference type="EMBL" id="MVHS01000001">
    <property type="protein sequence ID" value="ORA74143.1"/>
    <property type="molecule type" value="Genomic_DNA"/>
</dbReference>
<dbReference type="Proteomes" id="UP000192801">
    <property type="component" value="Unassembled WGS sequence"/>
</dbReference>
<dbReference type="SUPFAM" id="SSF48452">
    <property type="entry name" value="TPR-like"/>
    <property type="match status" value="1"/>
</dbReference>